<dbReference type="AlphaFoldDB" id="A0A6S7BW93"/>
<keyword evidence="2" id="KW-1185">Reference proteome</keyword>
<dbReference type="Gene3D" id="3.40.630.10">
    <property type="entry name" value="Zn peptidases"/>
    <property type="match status" value="1"/>
</dbReference>
<gene>
    <name evidence="1" type="ORF">LMG3441_06265</name>
</gene>
<protein>
    <recommendedName>
        <fullName evidence="3">DUF2817 domain-containing protein</fullName>
    </recommendedName>
</protein>
<dbReference type="Pfam" id="PF10994">
    <property type="entry name" value="DUF2817"/>
    <property type="match status" value="1"/>
</dbReference>
<dbReference type="CDD" id="cd06233">
    <property type="entry name" value="M14-like"/>
    <property type="match status" value="1"/>
</dbReference>
<reference evidence="1 2" key="1">
    <citation type="submission" date="2020-04" db="EMBL/GenBank/DDBJ databases">
        <authorList>
            <person name="De Canck E."/>
        </authorList>
    </citation>
    <scope>NUCLEOTIDE SEQUENCE [LARGE SCALE GENOMIC DNA]</scope>
    <source>
        <strain evidence="1 2">LMG 3441</strain>
    </source>
</reference>
<dbReference type="SUPFAM" id="SSF53187">
    <property type="entry name" value="Zn-dependent exopeptidases"/>
    <property type="match status" value="1"/>
</dbReference>
<organism evidence="1 2">
    <name type="scientific">Achromobacter kerstersii</name>
    <dbReference type="NCBI Taxonomy" id="1353890"/>
    <lineage>
        <taxon>Bacteria</taxon>
        <taxon>Pseudomonadati</taxon>
        <taxon>Pseudomonadota</taxon>
        <taxon>Betaproteobacteria</taxon>
        <taxon>Burkholderiales</taxon>
        <taxon>Alcaligenaceae</taxon>
        <taxon>Achromobacter</taxon>
    </lineage>
</organism>
<accession>A0A6S7BW93</accession>
<evidence type="ECO:0000313" key="1">
    <source>
        <dbReference type="EMBL" id="CAB3744933.1"/>
    </source>
</evidence>
<dbReference type="EMBL" id="CADIJQ010000025">
    <property type="protein sequence ID" value="CAB3744933.1"/>
    <property type="molecule type" value="Genomic_DNA"/>
</dbReference>
<dbReference type="RefSeq" id="WP_175172164.1">
    <property type="nucleotide sequence ID" value="NZ_CADIJQ010000025.1"/>
</dbReference>
<proteinExistence type="predicted"/>
<evidence type="ECO:0008006" key="3">
    <source>
        <dbReference type="Google" id="ProtNLM"/>
    </source>
</evidence>
<name>A0A6S7BW93_9BURK</name>
<evidence type="ECO:0000313" key="2">
    <source>
        <dbReference type="Proteomes" id="UP000494269"/>
    </source>
</evidence>
<dbReference type="Proteomes" id="UP000494269">
    <property type="component" value="Unassembled WGS sequence"/>
</dbReference>
<sequence>MDLSSFSSQYAEARRKFLDACAERDLAVQHHIHPLPGRDGETLALDVARQGAPDAPNLLVISSGCHGIEGYCGSAVQTALLRDARWHAQCTRDDLAVLYLHALNPYGFSWDRRATHDNVDLNRNFRDFSQPLENDRHYLAIASLLVPDGNHPPGLGSELSLAWRALRHGRSALQAAVSGGQQVDPNGLFYAGRAPTWSHLTLRALLREHGRRCARIAWIDVHTGLGAQGVAECIYQGTPAGPESLARARRWWGPAVTSAEEGSSTSCELAGTLDMAAMEECPQAEYNGLTLEYGTLPSLKVLNALRAEQWLHNHPDAPAALRQRIKRDLRAAFYIETDAWKRDVLIQARRVMEASLAGLATPLSA</sequence>
<dbReference type="InterPro" id="IPR021259">
    <property type="entry name" value="DUF2817"/>
</dbReference>